<accession>A0A195E511</accession>
<reference evidence="1 2" key="1">
    <citation type="submission" date="2015-09" db="EMBL/GenBank/DDBJ databases">
        <title>Trachymyrmex cornetzi WGS genome.</title>
        <authorList>
            <person name="Nygaard S."/>
            <person name="Hu H."/>
            <person name="Boomsma J."/>
            <person name="Zhang G."/>
        </authorList>
    </citation>
    <scope>NUCLEOTIDE SEQUENCE [LARGE SCALE GENOMIC DNA]</scope>
    <source>
        <strain evidence="1">Tcor2-1</strain>
        <tissue evidence="1">Whole body</tissue>
    </source>
</reference>
<dbReference type="Proteomes" id="UP000078492">
    <property type="component" value="Unassembled WGS sequence"/>
</dbReference>
<feature type="non-terminal residue" evidence="1">
    <location>
        <position position="1"/>
    </location>
</feature>
<evidence type="ECO:0000313" key="1">
    <source>
        <dbReference type="EMBL" id="KYN19987.1"/>
    </source>
</evidence>
<dbReference type="AlphaFoldDB" id="A0A195E511"/>
<name>A0A195E511_9HYME</name>
<dbReference type="STRING" id="471704.A0A195E511"/>
<gene>
    <name evidence="1" type="ORF">ALC57_07758</name>
</gene>
<evidence type="ECO:0000313" key="2">
    <source>
        <dbReference type="Proteomes" id="UP000078492"/>
    </source>
</evidence>
<keyword evidence="2" id="KW-1185">Reference proteome</keyword>
<dbReference type="EMBL" id="KQ979657">
    <property type="protein sequence ID" value="KYN19987.1"/>
    <property type="molecule type" value="Genomic_DNA"/>
</dbReference>
<proteinExistence type="predicted"/>
<sequence length="165" mass="19027">IAQEEMVGRQRNFGESLERYNQRAITLPSLRIRLSYLSKIHFWVPGEDYAYLSRNCDRGPDSASSSITSEPAHGRSAEVPYWLFTIGQAEHYATVLNPGMPPVEMPLNKEDYRLHTYTQIKKFMICTFSFARAVNSIHSEREWCLGALQTVIARKRRKQKTVEDA</sequence>
<protein>
    <submittedName>
        <fullName evidence="1">Uncharacterized protein</fullName>
    </submittedName>
</protein>
<organism evidence="1 2">
    <name type="scientific">Trachymyrmex cornetzi</name>
    <dbReference type="NCBI Taxonomy" id="471704"/>
    <lineage>
        <taxon>Eukaryota</taxon>
        <taxon>Metazoa</taxon>
        <taxon>Ecdysozoa</taxon>
        <taxon>Arthropoda</taxon>
        <taxon>Hexapoda</taxon>
        <taxon>Insecta</taxon>
        <taxon>Pterygota</taxon>
        <taxon>Neoptera</taxon>
        <taxon>Endopterygota</taxon>
        <taxon>Hymenoptera</taxon>
        <taxon>Apocrita</taxon>
        <taxon>Aculeata</taxon>
        <taxon>Formicoidea</taxon>
        <taxon>Formicidae</taxon>
        <taxon>Myrmicinae</taxon>
        <taxon>Trachymyrmex</taxon>
    </lineage>
</organism>